<keyword evidence="2" id="KW-1185">Reference proteome</keyword>
<protein>
    <submittedName>
        <fullName evidence="1">Uncharacterized protein</fullName>
    </submittedName>
</protein>
<name>A0A2Z7A5K5_9LAMI</name>
<evidence type="ECO:0000313" key="1">
    <source>
        <dbReference type="EMBL" id="KZV16824.1"/>
    </source>
</evidence>
<reference evidence="1 2" key="1">
    <citation type="journal article" date="2015" name="Proc. Natl. Acad. Sci. U.S.A.">
        <title>The resurrection genome of Boea hygrometrica: A blueprint for survival of dehydration.</title>
        <authorList>
            <person name="Xiao L."/>
            <person name="Yang G."/>
            <person name="Zhang L."/>
            <person name="Yang X."/>
            <person name="Zhao S."/>
            <person name="Ji Z."/>
            <person name="Zhou Q."/>
            <person name="Hu M."/>
            <person name="Wang Y."/>
            <person name="Chen M."/>
            <person name="Xu Y."/>
            <person name="Jin H."/>
            <person name="Xiao X."/>
            <person name="Hu G."/>
            <person name="Bao F."/>
            <person name="Hu Y."/>
            <person name="Wan P."/>
            <person name="Li L."/>
            <person name="Deng X."/>
            <person name="Kuang T."/>
            <person name="Xiang C."/>
            <person name="Zhu J.K."/>
            <person name="Oliver M.J."/>
            <person name="He Y."/>
        </authorList>
    </citation>
    <scope>NUCLEOTIDE SEQUENCE [LARGE SCALE GENOMIC DNA]</scope>
    <source>
        <strain evidence="2">cv. XS01</strain>
    </source>
</reference>
<organism evidence="1 2">
    <name type="scientific">Dorcoceras hygrometricum</name>
    <dbReference type="NCBI Taxonomy" id="472368"/>
    <lineage>
        <taxon>Eukaryota</taxon>
        <taxon>Viridiplantae</taxon>
        <taxon>Streptophyta</taxon>
        <taxon>Embryophyta</taxon>
        <taxon>Tracheophyta</taxon>
        <taxon>Spermatophyta</taxon>
        <taxon>Magnoliopsida</taxon>
        <taxon>eudicotyledons</taxon>
        <taxon>Gunneridae</taxon>
        <taxon>Pentapetalae</taxon>
        <taxon>asterids</taxon>
        <taxon>lamiids</taxon>
        <taxon>Lamiales</taxon>
        <taxon>Gesneriaceae</taxon>
        <taxon>Didymocarpoideae</taxon>
        <taxon>Trichosporeae</taxon>
        <taxon>Loxocarpinae</taxon>
        <taxon>Dorcoceras</taxon>
    </lineage>
</organism>
<gene>
    <name evidence="1" type="ORF">F511_40631</name>
</gene>
<dbReference type="Proteomes" id="UP000250235">
    <property type="component" value="Unassembled WGS sequence"/>
</dbReference>
<dbReference type="EMBL" id="KV018558">
    <property type="protein sequence ID" value="KZV16824.1"/>
    <property type="molecule type" value="Genomic_DNA"/>
</dbReference>
<proteinExistence type="predicted"/>
<evidence type="ECO:0000313" key="2">
    <source>
        <dbReference type="Proteomes" id="UP000250235"/>
    </source>
</evidence>
<sequence>MQISGKLTERYEGHGLGATAQPATHQRIQLNWKLNSRLGTRSHRERDEVLPELHNAQTGSNFAFHNYPTTASKSVEDQVFQYIYTSLQKWYVMDELLERSPTLPQTYQTVAENDGNSPEKLTVNSTRVRETEVDNRENISLSMGI</sequence>
<dbReference type="AlphaFoldDB" id="A0A2Z7A5K5"/>
<accession>A0A2Z7A5K5</accession>